<accession>A0A1J7BL77</accession>
<comment type="caution">
    <text evidence="1">The sequence shown here is derived from an EMBL/GenBank/DDBJ whole genome shotgun (WGS) entry which is preliminary data.</text>
</comment>
<proteinExistence type="predicted"/>
<protein>
    <submittedName>
        <fullName evidence="1">Uncharacterized protein</fullName>
    </submittedName>
</protein>
<keyword evidence="2" id="KW-1185">Reference proteome</keyword>
<gene>
    <name evidence="1" type="ORF">BIV57_00765</name>
</gene>
<reference evidence="1 2" key="1">
    <citation type="submission" date="2016-10" db="EMBL/GenBank/DDBJ databases">
        <title>Genome sequence of Streptomyces gilvigriseus MUSC 26.</title>
        <authorList>
            <person name="Lee L.-H."/>
            <person name="Ser H.-L."/>
        </authorList>
    </citation>
    <scope>NUCLEOTIDE SEQUENCE [LARGE SCALE GENOMIC DNA]</scope>
    <source>
        <strain evidence="1 2">MUSC 26</strain>
    </source>
</reference>
<sequence length="65" mass="6777">MRGDDAPPDADADADAVQVTITGPPERAAAVSAWLRAAAGHQTARYIEPIPGGLRIHMTIDVPDS</sequence>
<dbReference type="EMBL" id="MLCF01000002">
    <property type="protein sequence ID" value="OIV39406.1"/>
    <property type="molecule type" value="Genomic_DNA"/>
</dbReference>
<dbReference type="Proteomes" id="UP000243342">
    <property type="component" value="Unassembled WGS sequence"/>
</dbReference>
<evidence type="ECO:0000313" key="1">
    <source>
        <dbReference type="EMBL" id="OIV39406.1"/>
    </source>
</evidence>
<dbReference type="AlphaFoldDB" id="A0A1J7BL77"/>
<name>A0A1J7BL77_9ACTN</name>
<evidence type="ECO:0000313" key="2">
    <source>
        <dbReference type="Proteomes" id="UP000243342"/>
    </source>
</evidence>
<dbReference type="STRING" id="1428644.BIV57_00765"/>
<organism evidence="1 2">
    <name type="scientific">Mangrovactinospora gilvigrisea</name>
    <dbReference type="NCBI Taxonomy" id="1428644"/>
    <lineage>
        <taxon>Bacteria</taxon>
        <taxon>Bacillati</taxon>
        <taxon>Actinomycetota</taxon>
        <taxon>Actinomycetes</taxon>
        <taxon>Kitasatosporales</taxon>
        <taxon>Streptomycetaceae</taxon>
        <taxon>Mangrovactinospora</taxon>
    </lineage>
</organism>